<dbReference type="InterPro" id="IPR011009">
    <property type="entry name" value="Kinase-like_dom_sf"/>
</dbReference>
<feature type="domain" description="Protein kinase" evidence="1">
    <location>
        <begin position="28"/>
        <end position="308"/>
    </location>
</feature>
<dbReference type="PROSITE" id="PS50011">
    <property type="entry name" value="PROTEIN_KINASE_DOM"/>
    <property type="match status" value="1"/>
</dbReference>
<evidence type="ECO:0000259" key="1">
    <source>
        <dbReference type="PROSITE" id="PS50011"/>
    </source>
</evidence>
<organism evidence="2 3">
    <name type="scientific">Abyssobacteria bacterium (strain SURF_5)</name>
    <dbReference type="NCBI Taxonomy" id="2093360"/>
    <lineage>
        <taxon>Bacteria</taxon>
        <taxon>Pseudomonadati</taxon>
        <taxon>Candidatus Hydrogenedentota</taxon>
        <taxon>Candidatus Abyssobacteria</taxon>
    </lineage>
</organism>
<protein>
    <submittedName>
        <fullName evidence="2">Serine/threonine protein kinase</fullName>
    </submittedName>
</protein>
<dbReference type="PANTHER" id="PTHR24361">
    <property type="entry name" value="MITOGEN-ACTIVATED KINASE KINASE KINASE"/>
    <property type="match status" value="1"/>
</dbReference>
<dbReference type="Pfam" id="PF00069">
    <property type="entry name" value="Pkinase"/>
    <property type="match status" value="1"/>
</dbReference>
<evidence type="ECO:0000313" key="3">
    <source>
        <dbReference type="Proteomes" id="UP000265882"/>
    </source>
</evidence>
<dbReference type="SMART" id="SM00220">
    <property type="entry name" value="S_TKc"/>
    <property type="match status" value="1"/>
</dbReference>
<comment type="caution">
    <text evidence="2">The sequence shown here is derived from an EMBL/GenBank/DDBJ whole genome shotgun (WGS) entry which is preliminary data.</text>
</comment>
<accession>A0A3A4NS25</accession>
<dbReference type="CDD" id="cd14014">
    <property type="entry name" value="STKc_PknB_like"/>
    <property type="match status" value="1"/>
</dbReference>
<gene>
    <name evidence="2" type="ORF">C4520_09935</name>
</gene>
<dbReference type="Proteomes" id="UP000265882">
    <property type="component" value="Unassembled WGS sequence"/>
</dbReference>
<reference evidence="2 3" key="1">
    <citation type="journal article" date="2017" name="ISME J.">
        <title>Energy and carbon metabolisms in a deep terrestrial subsurface fluid microbial community.</title>
        <authorList>
            <person name="Momper L."/>
            <person name="Jungbluth S.P."/>
            <person name="Lee M.D."/>
            <person name="Amend J.P."/>
        </authorList>
    </citation>
    <scope>NUCLEOTIDE SEQUENCE [LARGE SCALE GENOMIC DNA]</scope>
    <source>
        <strain evidence="2">SURF_5</strain>
    </source>
</reference>
<dbReference type="PROSITE" id="PS00108">
    <property type="entry name" value="PROTEIN_KINASE_ST"/>
    <property type="match status" value="1"/>
</dbReference>
<dbReference type="AlphaFoldDB" id="A0A3A4NS25"/>
<dbReference type="SUPFAM" id="SSF56112">
    <property type="entry name" value="Protein kinase-like (PK-like)"/>
    <property type="match status" value="1"/>
</dbReference>
<dbReference type="InterPro" id="IPR008271">
    <property type="entry name" value="Ser/Thr_kinase_AS"/>
</dbReference>
<dbReference type="InterPro" id="IPR053235">
    <property type="entry name" value="Ser_Thr_kinase"/>
</dbReference>
<keyword evidence="2" id="KW-0418">Kinase</keyword>
<dbReference type="EMBL" id="QZKU01000068">
    <property type="protein sequence ID" value="RJP21325.1"/>
    <property type="molecule type" value="Genomic_DNA"/>
</dbReference>
<dbReference type="GO" id="GO:0005737">
    <property type="term" value="C:cytoplasm"/>
    <property type="evidence" value="ECO:0007669"/>
    <property type="project" value="TreeGrafter"/>
</dbReference>
<dbReference type="GO" id="GO:0004674">
    <property type="term" value="F:protein serine/threonine kinase activity"/>
    <property type="evidence" value="ECO:0007669"/>
    <property type="project" value="UniProtKB-KW"/>
</dbReference>
<dbReference type="InterPro" id="IPR000719">
    <property type="entry name" value="Prot_kinase_dom"/>
</dbReference>
<keyword evidence="2" id="KW-0723">Serine/threonine-protein kinase</keyword>
<sequence>MLRSKNIDFMNDDNFEDAYRRVLRKHGYQFLQIIGRGGMSRVDEARHLATGKLRAIKHLGPNPPIEKIDRFKRILRRETEYAFDHPNVMKGLDLFEENGDIFYVMPRMQHNLEHLLLDDEKYSLAFLMDIIIQVVAGLNYLHQNHIIHRDLKPSNILYDANGSNSMSIVICDFGLSQDKAAKLKTDLSRFFGRGRRAGTMNYAAPEQLRKGGRYDKRCDIYALGRLLDELIAKKMNGASKFINTFQQDRQVHALSKKVYLYKMDRPYILDASSRNQLPYSLSSLILRCLQKNPDRRPADVVQIFYELTKIQQEVRSAAGTEFLQREVMTYRPRQ</sequence>
<name>A0A3A4NS25_ABYX5</name>
<dbReference type="PANTHER" id="PTHR24361:SF785">
    <property type="entry name" value="DUAL SPECIFICITY MITOGEN-ACTIVATED PROTEIN KINASE KINASE 1"/>
    <property type="match status" value="1"/>
</dbReference>
<evidence type="ECO:0000313" key="2">
    <source>
        <dbReference type="EMBL" id="RJP21325.1"/>
    </source>
</evidence>
<dbReference type="Gene3D" id="1.10.510.10">
    <property type="entry name" value="Transferase(Phosphotransferase) domain 1"/>
    <property type="match status" value="1"/>
</dbReference>
<proteinExistence type="predicted"/>
<keyword evidence="2" id="KW-0808">Transferase</keyword>
<dbReference type="GO" id="GO:0005524">
    <property type="term" value="F:ATP binding"/>
    <property type="evidence" value="ECO:0007669"/>
    <property type="project" value="InterPro"/>
</dbReference>